<dbReference type="PANTHER" id="PTHR10424">
    <property type="entry name" value="VIRAL ENVELOPE PROTEIN"/>
    <property type="match status" value="1"/>
</dbReference>
<proteinExistence type="predicted"/>
<dbReference type="InterPro" id="IPR018154">
    <property type="entry name" value="TLV/ENV_coat_polyprotein"/>
</dbReference>
<organism evidence="2 3">
    <name type="scientific">Crocuta crocuta</name>
    <name type="common">Spotted hyena</name>
    <dbReference type="NCBI Taxonomy" id="9678"/>
    <lineage>
        <taxon>Eukaryota</taxon>
        <taxon>Metazoa</taxon>
        <taxon>Chordata</taxon>
        <taxon>Craniata</taxon>
        <taxon>Vertebrata</taxon>
        <taxon>Euteleostomi</taxon>
        <taxon>Mammalia</taxon>
        <taxon>Eutheria</taxon>
        <taxon>Laurasiatheria</taxon>
        <taxon>Carnivora</taxon>
        <taxon>Feliformia</taxon>
        <taxon>Hyaenidae</taxon>
        <taxon>Crocuta</taxon>
    </lineage>
</organism>
<dbReference type="AlphaFoldDB" id="A0A6G1AJN3"/>
<evidence type="ECO:0000313" key="3">
    <source>
        <dbReference type="Proteomes" id="UP000475037"/>
    </source>
</evidence>
<dbReference type="PANTHER" id="PTHR10424:SF82">
    <property type="entry name" value="ENVELOPE GLYCOPROTEIN-RELATED"/>
    <property type="match status" value="1"/>
</dbReference>
<dbReference type="Gene3D" id="1.10.287.210">
    <property type="match status" value="1"/>
</dbReference>
<feature type="transmembrane region" description="Helical" evidence="1">
    <location>
        <begin position="113"/>
        <end position="139"/>
    </location>
</feature>
<sequence length="164" mass="18089">GASALGIQDVSFKSLSQQVAHDLGLLTQFVVHLEGQVDSLAEMVLQTRRGLDLLFMREGGFCVAPGEQCCYYASKSGTIRDTLATVNQHLLTKYDQREANCGWFQSLFSWSPWLTTLTSALIGPLIIILVALAIGPYVINRLMAYTRSRIGSLKLLMLSQGTYQ</sequence>
<name>A0A6G1AJN3_CROCR</name>
<feature type="non-terminal residue" evidence="2">
    <location>
        <position position="164"/>
    </location>
</feature>
<dbReference type="Pfam" id="PF00429">
    <property type="entry name" value="TLV_coat"/>
    <property type="match status" value="1"/>
</dbReference>
<dbReference type="Proteomes" id="UP000475037">
    <property type="component" value="Unassembled WGS sequence"/>
</dbReference>
<evidence type="ECO:0000313" key="2">
    <source>
        <dbReference type="EMBL" id="KAF0875901.1"/>
    </source>
</evidence>
<dbReference type="SUPFAM" id="SSF58069">
    <property type="entry name" value="Virus ectodomain"/>
    <property type="match status" value="1"/>
</dbReference>
<keyword evidence="1" id="KW-1133">Transmembrane helix</keyword>
<protein>
    <submittedName>
        <fullName evidence="2">ENVT1 protein</fullName>
    </submittedName>
</protein>
<evidence type="ECO:0000256" key="1">
    <source>
        <dbReference type="SAM" id="Phobius"/>
    </source>
</evidence>
<keyword evidence="1" id="KW-0472">Membrane</keyword>
<keyword evidence="1" id="KW-0812">Transmembrane</keyword>
<dbReference type="EMBL" id="VOAJ01005096">
    <property type="protein sequence ID" value="KAF0875901.1"/>
    <property type="molecule type" value="Genomic_DNA"/>
</dbReference>
<gene>
    <name evidence="2" type="primary">Ervs711_3</name>
    <name evidence="2" type="ORF">FOF47_R19607</name>
</gene>
<feature type="non-terminal residue" evidence="2">
    <location>
        <position position="1"/>
    </location>
</feature>
<keyword evidence="3" id="KW-1185">Reference proteome</keyword>
<reference evidence="2 3" key="1">
    <citation type="submission" date="2019-11" db="EMBL/GenBank/DDBJ databases">
        <authorList>
            <person name="Yang C."/>
            <person name="Li F."/>
        </authorList>
    </citation>
    <scope>NUCLEOTIDE SEQUENCE [LARGE SCALE GENOMIC DNA]</scope>
    <source>
        <strain evidence="2">KB4526</strain>
        <tissue evidence="2">Muscle</tissue>
    </source>
</reference>
<comment type="caution">
    <text evidence="2">The sequence shown here is derived from an EMBL/GenBank/DDBJ whole genome shotgun (WGS) entry which is preliminary data.</text>
</comment>
<accession>A0A6G1AJN3</accession>